<dbReference type="InterPro" id="IPR001878">
    <property type="entry name" value="Znf_CCHC"/>
</dbReference>
<comment type="caution">
    <text evidence="4">The sequence shown here is derived from an EMBL/GenBank/DDBJ whole genome shotgun (WGS) entry which is preliminary data.</text>
</comment>
<reference evidence="4 5" key="1">
    <citation type="submission" date="2024-01" db="EMBL/GenBank/DDBJ databases">
        <title>A telomere-to-telomere, gap-free genome of sweet tea (Lithocarpus litseifolius).</title>
        <authorList>
            <person name="Zhou J."/>
        </authorList>
    </citation>
    <scope>NUCLEOTIDE SEQUENCE [LARGE SCALE GENOMIC DNA]</scope>
    <source>
        <strain evidence="4">Zhou-2022a</strain>
        <tissue evidence="4">Leaf</tissue>
    </source>
</reference>
<feature type="region of interest" description="Disordered" evidence="2">
    <location>
        <begin position="216"/>
        <end position="242"/>
    </location>
</feature>
<dbReference type="EMBL" id="JAZDWU010000010">
    <property type="protein sequence ID" value="KAK9988721.1"/>
    <property type="molecule type" value="Genomic_DNA"/>
</dbReference>
<keyword evidence="1" id="KW-0863">Zinc-finger</keyword>
<evidence type="ECO:0000313" key="4">
    <source>
        <dbReference type="EMBL" id="KAK9988721.1"/>
    </source>
</evidence>
<dbReference type="PANTHER" id="PTHR31286">
    <property type="entry name" value="GLYCINE-RICH CELL WALL STRUCTURAL PROTEIN 1.8-LIKE"/>
    <property type="match status" value="1"/>
</dbReference>
<dbReference type="GO" id="GO:0003676">
    <property type="term" value="F:nucleic acid binding"/>
    <property type="evidence" value="ECO:0007669"/>
    <property type="project" value="InterPro"/>
</dbReference>
<dbReference type="InterPro" id="IPR025836">
    <property type="entry name" value="Zn_knuckle_CX2CX4HX4C"/>
</dbReference>
<name>A0AAW2BTQ1_9ROSI</name>
<accession>A0AAW2BTQ1</accession>
<proteinExistence type="predicted"/>
<keyword evidence="1" id="KW-0479">Metal-binding</keyword>
<protein>
    <recommendedName>
        <fullName evidence="3">CCHC-type domain-containing protein</fullName>
    </recommendedName>
</protein>
<sequence>MSFAYSLIGIGLSIAKIAERKNGSTSIAGVTVGVDVTRSQKVHGLPTLWRTENNLKKIGSHLEQVLEANIVGDPGGGWKKFLRVRVDIPIEKPLLPGFFLPRPKKSDIWIGLKYEKLADSCYKCGIIGHEERACEGNLFQLCNPKGTSFNAGGPWLQAENDYYPSNAFLCTEVPASASDSTEPPPIHTQAVTSYPVPTVQPRETLASTYCTTPKDDTASTTLHQSWQTHATSTTPKPPGKSTKANVHFQTVADMGLEIAIPQHTKPIESNAHVNPKTTNQALGFRKHFRLTPVQVGLMPIINPLAHGLPSQDITAKTLFGLKKWSLITHHSIFITHHPSLITHHSKISHPNNIITQLPSLNIFTLFVGPISVISTV</sequence>
<dbReference type="Pfam" id="PF14392">
    <property type="entry name" value="zf-CCHC_4"/>
    <property type="match status" value="1"/>
</dbReference>
<evidence type="ECO:0000259" key="3">
    <source>
        <dbReference type="PROSITE" id="PS50158"/>
    </source>
</evidence>
<organism evidence="4 5">
    <name type="scientific">Lithocarpus litseifolius</name>
    <dbReference type="NCBI Taxonomy" id="425828"/>
    <lineage>
        <taxon>Eukaryota</taxon>
        <taxon>Viridiplantae</taxon>
        <taxon>Streptophyta</taxon>
        <taxon>Embryophyta</taxon>
        <taxon>Tracheophyta</taxon>
        <taxon>Spermatophyta</taxon>
        <taxon>Magnoliopsida</taxon>
        <taxon>eudicotyledons</taxon>
        <taxon>Gunneridae</taxon>
        <taxon>Pentapetalae</taxon>
        <taxon>rosids</taxon>
        <taxon>fabids</taxon>
        <taxon>Fagales</taxon>
        <taxon>Fagaceae</taxon>
        <taxon>Lithocarpus</taxon>
    </lineage>
</organism>
<evidence type="ECO:0000256" key="2">
    <source>
        <dbReference type="SAM" id="MobiDB-lite"/>
    </source>
</evidence>
<keyword evidence="1" id="KW-0862">Zinc</keyword>
<feature type="compositionally biased region" description="Low complexity" evidence="2">
    <location>
        <begin position="231"/>
        <end position="242"/>
    </location>
</feature>
<dbReference type="Proteomes" id="UP001459277">
    <property type="component" value="Unassembled WGS sequence"/>
</dbReference>
<feature type="compositionally biased region" description="Polar residues" evidence="2">
    <location>
        <begin position="218"/>
        <end position="230"/>
    </location>
</feature>
<gene>
    <name evidence="4" type="ORF">SO802_028960</name>
</gene>
<dbReference type="PANTHER" id="PTHR31286:SF178">
    <property type="entry name" value="DUF4283 DOMAIN-CONTAINING PROTEIN"/>
    <property type="match status" value="1"/>
</dbReference>
<dbReference type="PROSITE" id="PS50158">
    <property type="entry name" value="ZF_CCHC"/>
    <property type="match status" value="1"/>
</dbReference>
<dbReference type="GO" id="GO:0008270">
    <property type="term" value="F:zinc ion binding"/>
    <property type="evidence" value="ECO:0007669"/>
    <property type="project" value="UniProtKB-KW"/>
</dbReference>
<dbReference type="AlphaFoldDB" id="A0AAW2BTQ1"/>
<keyword evidence="5" id="KW-1185">Reference proteome</keyword>
<evidence type="ECO:0000313" key="5">
    <source>
        <dbReference type="Proteomes" id="UP001459277"/>
    </source>
</evidence>
<feature type="domain" description="CCHC-type" evidence="3">
    <location>
        <begin position="121"/>
        <end position="134"/>
    </location>
</feature>
<dbReference type="InterPro" id="IPR040256">
    <property type="entry name" value="At4g02000-like"/>
</dbReference>
<evidence type="ECO:0000256" key="1">
    <source>
        <dbReference type="PROSITE-ProRule" id="PRU00047"/>
    </source>
</evidence>